<keyword evidence="4" id="KW-0804">Transcription</keyword>
<reference evidence="8 9" key="1">
    <citation type="journal article" date="2013" name="Proc. Natl. Acad. Sci. U.S.A.">
        <title>Fine-scale variation in meiotic recombination in Mimulus inferred from population shotgun sequencing.</title>
        <authorList>
            <person name="Hellsten U."/>
            <person name="Wright K.M."/>
            <person name="Jenkins J."/>
            <person name="Shu S."/>
            <person name="Yuan Y."/>
            <person name="Wessler S.R."/>
            <person name="Schmutz J."/>
            <person name="Willis J.H."/>
            <person name="Rokhsar D.S."/>
        </authorList>
    </citation>
    <scope>NUCLEOTIDE SEQUENCE [LARGE SCALE GENOMIC DNA]</scope>
    <source>
        <strain evidence="9">cv. DUN x IM62</strain>
    </source>
</reference>
<dbReference type="KEGG" id="egt:105951028"/>
<feature type="region of interest" description="Disordered" evidence="6">
    <location>
        <begin position="256"/>
        <end position="285"/>
    </location>
</feature>
<feature type="region of interest" description="Disordered" evidence="6">
    <location>
        <begin position="1"/>
        <end position="21"/>
    </location>
</feature>
<dbReference type="PANTHER" id="PTHR16223">
    <property type="entry name" value="TRANSCRIPTION FACTOR BHLH83-RELATED"/>
    <property type="match status" value="1"/>
</dbReference>
<dbReference type="SMART" id="SM00353">
    <property type="entry name" value="HLH"/>
    <property type="match status" value="1"/>
</dbReference>
<protein>
    <recommendedName>
        <fullName evidence="7">BHLH domain-containing protein</fullName>
    </recommendedName>
</protein>
<evidence type="ECO:0000256" key="1">
    <source>
        <dbReference type="ARBA" id="ARBA00004123"/>
    </source>
</evidence>
<evidence type="ECO:0000313" key="8">
    <source>
        <dbReference type="EMBL" id="EYU46294.1"/>
    </source>
</evidence>
<dbReference type="PROSITE" id="PS50888">
    <property type="entry name" value="BHLH"/>
    <property type="match status" value="1"/>
</dbReference>
<dbReference type="AlphaFoldDB" id="A0A022S1T5"/>
<dbReference type="GO" id="GO:0000978">
    <property type="term" value="F:RNA polymerase II cis-regulatory region sequence-specific DNA binding"/>
    <property type="evidence" value="ECO:0000318"/>
    <property type="project" value="GO_Central"/>
</dbReference>
<feature type="compositionally biased region" description="Basic and acidic residues" evidence="6">
    <location>
        <begin position="110"/>
        <end position="125"/>
    </location>
</feature>
<evidence type="ECO:0000256" key="3">
    <source>
        <dbReference type="ARBA" id="ARBA00023125"/>
    </source>
</evidence>
<feature type="domain" description="BHLH" evidence="7">
    <location>
        <begin position="315"/>
        <end position="365"/>
    </location>
</feature>
<dbReference type="PhylomeDB" id="A0A022S1T5"/>
<evidence type="ECO:0000259" key="7">
    <source>
        <dbReference type="PROSITE" id="PS50888"/>
    </source>
</evidence>
<feature type="compositionally biased region" description="Low complexity" evidence="6">
    <location>
        <begin position="1"/>
        <end position="16"/>
    </location>
</feature>
<dbReference type="GO" id="GO:0005634">
    <property type="term" value="C:nucleus"/>
    <property type="evidence" value="ECO:0000318"/>
    <property type="project" value="GO_Central"/>
</dbReference>
<dbReference type="SUPFAM" id="SSF47459">
    <property type="entry name" value="HLH, helix-loop-helix DNA-binding domain"/>
    <property type="match status" value="1"/>
</dbReference>
<keyword evidence="5" id="KW-0539">Nucleus</keyword>
<dbReference type="eggNOG" id="ENOG502R5PU">
    <property type="taxonomic scope" value="Eukaryota"/>
</dbReference>
<dbReference type="InterPro" id="IPR011598">
    <property type="entry name" value="bHLH_dom"/>
</dbReference>
<dbReference type="Pfam" id="PF00010">
    <property type="entry name" value="HLH"/>
    <property type="match status" value="1"/>
</dbReference>
<proteinExistence type="predicted"/>
<dbReference type="PANTHER" id="PTHR16223:SF125">
    <property type="entry name" value="OS08G0506700 PROTEIN"/>
    <property type="match status" value="1"/>
</dbReference>
<keyword evidence="9" id="KW-1185">Reference proteome</keyword>
<dbReference type="InterPro" id="IPR045843">
    <property type="entry name" value="IND-like"/>
</dbReference>
<feature type="compositionally biased region" description="Polar residues" evidence="6">
    <location>
        <begin position="261"/>
        <end position="280"/>
    </location>
</feature>
<organism evidence="8 9">
    <name type="scientific">Erythranthe guttata</name>
    <name type="common">Yellow monkey flower</name>
    <name type="synonym">Mimulus guttatus</name>
    <dbReference type="NCBI Taxonomy" id="4155"/>
    <lineage>
        <taxon>Eukaryota</taxon>
        <taxon>Viridiplantae</taxon>
        <taxon>Streptophyta</taxon>
        <taxon>Embryophyta</taxon>
        <taxon>Tracheophyta</taxon>
        <taxon>Spermatophyta</taxon>
        <taxon>Magnoliopsida</taxon>
        <taxon>eudicotyledons</taxon>
        <taxon>Gunneridae</taxon>
        <taxon>Pentapetalae</taxon>
        <taxon>asterids</taxon>
        <taxon>lamiids</taxon>
        <taxon>Lamiales</taxon>
        <taxon>Phrymaceae</taxon>
        <taxon>Erythranthe</taxon>
    </lineage>
</organism>
<gene>
    <name evidence="8" type="ORF">MIMGU_mgv1a008008mg</name>
</gene>
<evidence type="ECO:0000313" key="9">
    <source>
        <dbReference type="Proteomes" id="UP000030748"/>
    </source>
</evidence>
<dbReference type="GO" id="GO:0006357">
    <property type="term" value="P:regulation of transcription by RNA polymerase II"/>
    <property type="evidence" value="ECO:0000318"/>
    <property type="project" value="GO_Central"/>
</dbReference>
<dbReference type="OMA" id="SYMTGFP"/>
<sequence>MNSNHNNQQQQQQNMQAAGAGLTRYRSAPSSYFANLLNTPAGADGGFGGAGDFEELFNEARASSPETQRIFSRFMSNSDDSVRESSSPCVMTDLPSPSPLNPQFYPPTKAEPEFEQRLQRQRSNDYSEPVHSSAMDGEYNRVLGSFSSSHVAHMKIERAGAGGGSGLIRHSSSPPGLFANINIDNEFGTMRTFGSGNTNNNNAEASISSSSRFKNQMDSIDEIENKGIGENNSSDYITGFPMNAWDDDFLNELADNDNKRFSNNANDQSNEGGNNRPTNRLSHHLSMPTSSAELSAMEKLLQDSVPCKIRAKRGHATHPRSIAERVRRTKISERMRKLQELVPNMEKQTNTSDMLDLAVDYIKDLQRQVKTLSDNRAKCSCSAKHKPS</sequence>
<dbReference type="Proteomes" id="UP000030748">
    <property type="component" value="Unassembled WGS sequence"/>
</dbReference>
<evidence type="ECO:0000256" key="6">
    <source>
        <dbReference type="SAM" id="MobiDB-lite"/>
    </source>
</evidence>
<feature type="compositionally biased region" description="Low complexity" evidence="6">
    <location>
        <begin position="77"/>
        <end position="87"/>
    </location>
</feature>
<evidence type="ECO:0000256" key="2">
    <source>
        <dbReference type="ARBA" id="ARBA00023015"/>
    </source>
</evidence>
<keyword evidence="3" id="KW-0238">DNA-binding</keyword>
<evidence type="ECO:0000256" key="5">
    <source>
        <dbReference type="ARBA" id="ARBA00023242"/>
    </source>
</evidence>
<dbReference type="InterPro" id="IPR036638">
    <property type="entry name" value="HLH_DNA-bd_sf"/>
</dbReference>
<dbReference type="Gene3D" id="4.10.280.10">
    <property type="entry name" value="Helix-loop-helix DNA-binding domain"/>
    <property type="match status" value="1"/>
</dbReference>
<dbReference type="OrthoDB" id="2019494at2759"/>
<dbReference type="EMBL" id="KI630171">
    <property type="protein sequence ID" value="EYU46294.1"/>
    <property type="molecule type" value="Genomic_DNA"/>
</dbReference>
<name>A0A022S1T5_ERYGU</name>
<dbReference type="FunFam" id="4.10.280.10:FF:000021">
    <property type="entry name" value="Transcription factor bHLH130 family"/>
    <property type="match status" value="1"/>
</dbReference>
<evidence type="ECO:0000256" key="4">
    <source>
        <dbReference type="ARBA" id="ARBA00023163"/>
    </source>
</evidence>
<dbReference type="STRING" id="4155.A0A022S1T5"/>
<keyword evidence="2" id="KW-0805">Transcription regulation</keyword>
<accession>A0A022S1T5</accession>
<comment type="subcellular location">
    <subcellularLocation>
        <location evidence="1">Nucleus</location>
    </subcellularLocation>
</comment>
<feature type="region of interest" description="Disordered" evidence="6">
    <location>
        <begin position="77"/>
        <end position="133"/>
    </location>
</feature>
<dbReference type="GO" id="GO:0000981">
    <property type="term" value="F:DNA-binding transcription factor activity, RNA polymerase II-specific"/>
    <property type="evidence" value="ECO:0000318"/>
    <property type="project" value="GO_Central"/>
</dbReference>
<dbReference type="GO" id="GO:0046983">
    <property type="term" value="F:protein dimerization activity"/>
    <property type="evidence" value="ECO:0007669"/>
    <property type="project" value="InterPro"/>
</dbReference>